<keyword evidence="1" id="KW-0812">Transmembrane</keyword>
<dbReference type="Proteomes" id="UP001342826">
    <property type="component" value="Unassembled WGS sequence"/>
</dbReference>
<accession>A0ABU6NWD9</accession>
<dbReference type="RefSeq" id="WP_328015015.1">
    <property type="nucleotide sequence ID" value="NZ_JARTFS010000005.1"/>
</dbReference>
<keyword evidence="1" id="KW-0472">Membrane</keyword>
<keyword evidence="3" id="KW-1185">Reference proteome</keyword>
<keyword evidence="1" id="KW-1133">Transmembrane helix</keyword>
<feature type="transmembrane region" description="Helical" evidence="1">
    <location>
        <begin position="132"/>
        <end position="148"/>
    </location>
</feature>
<feature type="transmembrane region" description="Helical" evidence="1">
    <location>
        <begin position="155"/>
        <end position="173"/>
    </location>
</feature>
<gene>
    <name evidence="2" type="ORF">P9271_06410</name>
</gene>
<proteinExistence type="predicted"/>
<feature type="transmembrane region" description="Helical" evidence="1">
    <location>
        <begin position="105"/>
        <end position="126"/>
    </location>
</feature>
<feature type="transmembrane region" description="Helical" evidence="1">
    <location>
        <begin position="53"/>
        <end position="71"/>
    </location>
</feature>
<feature type="transmembrane region" description="Helical" evidence="1">
    <location>
        <begin position="77"/>
        <end position="98"/>
    </location>
</feature>
<evidence type="ECO:0000313" key="3">
    <source>
        <dbReference type="Proteomes" id="UP001342826"/>
    </source>
</evidence>
<evidence type="ECO:0000256" key="1">
    <source>
        <dbReference type="SAM" id="Phobius"/>
    </source>
</evidence>
<evidence type="ECO:0008006" key="4">
    <source>
        <dbReference type="Google" id="ProtNLM"/>
    </source>
</evidence>
<comment type="caution">
    <text evidence="2">The sequence shown here is derived from an EMBL/GenBank/DDBJ whole genome shotgun (WGS) entry which is preliminary data.</text>
</comment>
<protein>
    <recommendedName>
        <fullName evidence="4">DUF3667 domain-containing protein</fullName>
    </recommendedName>
</protein>
<evidence type="ECO:0000313" key="2">
    <source>
        <dbReference type="EMBL" id="MED4400963.1"/>
    </source>
</evidence>
<name>A0ABU6NWD9_9BACI</name>
<organism evidence="2 3">
    <name type="scientific">Metabacillus fastidiosus</name>
    <dbReference type="NCBI Taxonomy" id="1458"/>
    <lineage>
        <taxon>Bacteria</taxon>
        <taxon>Bacillati</taxon>
        <taxon>Bacillota</taxon>
        <taxon>Bacilli</taxon>
        <taxon>Bacillales</taxon>
        <taxon>Bacillaceae</taxon>
        <taxon>Metabacillus</taxon>
    </lineage>
</organism>
<reference evidence="2 3" key="1">
    <citation type="submission" date="2023-03" db="EMBL/GenBank/DDBJ databases">
        <title>Bacillus Genome Sequencing.</title>
        <authorList>
            <person name="Dunlap C."/>
        </authorList>
    </citation>
    <scope>NUCLEOTIDE SEQUENCE [LARGE SCALE GENOMIC DNA]</scope>
    <source>
        <strain evidence="2 3">NRS-1717</strain>
    </source>
</reference>
<sequence>MNKEKKTIIIEEILHWKRNKMLPHTYCDFLLALYTEGNVEQSEYGKKFSFKHIIPFIITLFLPLTLIVTYFTEFSFILQMLIVSIFLIFSLIITAFFYKNNRTIHLSLSVSAILLLILTIDVVEYMTGGNKLFLSLTIFSNCCLWIYLSRKLRLIYLLISGIIGFLSLLFVYFF</sequence>
<dbReference type="EMBL" id="JARTFS010000005">
    <property type="protein sequence ID" value="MED4400963.1"/>
    <property type="molecule type" value="Genomic_DNA"/>
</dbReference>